<dbReference type="AlphaFoldDB" id="A0A392PFW9"/>
<evidence type="ECO:0000259" key="4">
    <source>
        <dbReference type="PROSITE" id="PS50859"/>
    </source>
</evidence>
<sequence length="93" mass="10640">MDSIQNKVHYCCVSKGNHILYAYNGGGEEVENVAALCLEAAPPFHRWYFETIGKKTYGLLMEDGYVYFTIVDEGLGSSVVLRFLEHVRDEFRK</sequence>
<dbReference type="GO" id="GO:0016020">
    <property type="term" value="C:membrane"/>
    <property type="evidence" value="ECO:0007669"/>
    <property type="project" value="UniProtKB-SubCell"/>
</dbReference>
<dbReference type="PANTHER" id="PTHR47461:SF1">
    <property type="entry name" value="PHYTOLONGIN PHYL1.2"/>
    <property type="match status" value="1"/>
</dbReference>
<name>A0A392PFW9_9FABA</name>
<dbReference type="SUPFAM" id="SSF64356">
    <property type="entry name" value="SNARE-like"/>
    <property type="match status" value="1"/>
</dbReference>
<evidence type="ECO:0000313" key="5">
    <source>
        <dbReference type="EMBL" id="MCI10652.1"/>
    </source>
</evidence>
<keyword evidence="6" id="KW-1185">Reference proteome</keyword>
<protein>
    <submittedName>
        <fullName evidence="5">Putative VAMP-like protein</fullName>
    </submittedName>
</protein>
<dbReference type="Proteomes" id="UP000265520">
    <property type="component" value="Unassembled WGS sequence"/>
</dbReference>
<dbReference type="Gene3D" id="3.30.450.50">
    <property type="entry name" value="Longin domain"/>
    <property type="match status" value="1"/>
</dbReference>
<comment type="similarity">
    <text evidence="2">Belongs to the synaptobrevin family.</text>
</comment>
<comment type="caution">
    <text evidence="5">The sequence shown here is derived from an EMBL/GenBank/DDBJ whole genome shotgun (WGS) entry which is preliminary data.</text>
</comment>
<dbReference type="PROSITE" id="PS50859">
    <property type="entry name" value="LONGIN"/>
    <property type="match status" value="1"/>
</dbReference>
<keyword evidence="3" id="KW-0472">Membrane</keyword>
<dbReference type="InterPro" id="IPR044783">
    <property type="entry name" value="PHYL"/>
</dbReference>
<comment type="subcellular location">
    <subcellularLocation>
        <location evidence="1">Membrane</location>
    </subcellularLocation>
</comment>
<organism evidence="5 6">
    <name type="scientific">Trifolium medium</name>
    <dbReference type="NCBI Taxonomy" id="97028"/>
    <lineage>
        <taxon>Eukaryota</taxon>
        <taxon>Viridiplantae</taxon>
        <taxon>Streptophyta</taxon>
        <taxon>Embryophyta</taxon>
        <taxon>Tracheophyta</taxon>
        <taxon>Spermatophyta</taxon>
        <taxon>Magnoliopsida</taxon>
        <taxon>eudicotyledons</taxon>
        <taxon>Gunneridae</taxon>
        <taxon>Pentapetalae</taxon>
        <taxon>rosids</taxon>
        <taxon>fabids</taxon>
        <taxon>Fabales</taxon>
        <taxon>Fabaceae</taxon>
        <taxon>Papilionoideae</taxon>
        <taxon>50 kb inversion clade</taxon>
        <taxon>NPAAA clade</taxon>
        <taxon>Hologalegina</taxon>
        <taxon>IRL clade</taxon>
        <taxon>Trifolieae</taxon>
        <taxon>Trifolium</taxon>
    </lineage>
</organism>
<evidence type="ECO:0000256" key="1">
    <source>
        <dbReference type="ARBA" id="ARBA00004370"/>
    </source>
</evidence>
<evidence type="ECO:0000313" key="6">
    <source>
        <dbReference type="Proteomes" id="UP000265520"/>
    </source>
</evidence>
<evidence type="ECO:0000256" key="3">
    <source>
        <dbReference type="ARBA" id="ARBA00023136"/>
    </source>
</evidence>
<feature type="non-terminal residue" evidence="5">
    <location>
        <position position="93"/>
    </location>
</feature>
<reference evidence="5 6" key="1">
    <citation type="journal article" date="2018" name="Front. Plant Sci.">
        <title>Red Clover (Trifolium pratense) and Zigzag Clover (T. medium) - A Picture of Genomic Similarities and Differences.</title>
        <authorList>
            <person name="Dluhosova J."/>
            <person name="Istvanek J."/>
            <person name="Nedelnik J."/>
            <person name="Repkova J."/>
        </authorList>
    </citation>
    <scope>NUCLEOTIDE SEQUENCE [LARGE SCALE GENOMIC DNA]</scope>
    <source>
        <strain evidence="6">cv. 10/8</strain>
        <tissue evidence="5">Leaf</tissue>
    </source>
</reference>
<dbReference type="InterPro" id="IPR011012">
    <property type="entry name" value="Longin-like_dom_sf"/>
</dbReference>
<dbReference type="PANTHER" id="PTHR47461">
    <property type="entry name" value="PHYTOLONGIN PHYL1.2"/>
    <property type="match status" value="1"/>
</dbReference>
<proteinExistence type="inferred from homology"/>
<feature type="domain" description="Longin" evidence="4">
    <location>
        <begin position="44"/>
        <end position="93"/>
    </location>
</feature>
<dbReference type="EMBL" id="LXQA010077119">
    <property type="protein sequence ID" value="MCI10652.1"/>
    <property type="molecule type" value="Genomic_DNA"/>
</dbReference>
<evidence type="ECO:0000256" key="2">
    <source>
        <dbReference type="ARBA" id="ARBA00008025"/>
    </source>
</evidence>
<accession>A0A392PFW9</accession>
<dbReference type="InterPro" id="IPR010908">
    <property type="entry name" value="Longin_dom"/>
</dbReference>